<name>A0A1X0NZ84_9TRYP</name>
<dbReference type="EMBL" id="NBCO01000010">
    <property type="protein sequence ID" value="ORC90002.1"/>
    <property type="molecule type" value="Genomic_DNA"/>
</dbReference>
<proteinExistence type="predicted"/>
<evidence type="ECO:0000256" key="1">
    <source>
        <dbReference type="ARBA" id="ARBA00023172"/>
    </source>
</evidence>
<dbReference type="AlphaFoldDB" id="A0A1X0NZ84"/>
<comment type="caution">
    <text evidence="2">The sequence shown here is derived from an EMBL/GenBank/DDBJ whole genome shotgun (WGS) entry which is preliminary data.</text>
</comment>
<dbReference type="GO" id="GO:0015074">
    <property type="term" value="P:DNA integration"/>
    <property type="evidence" value="ECO:0007669"/>
    <property type="project" value="InterPro"/>
</dbReference>
<keyword evidence="1" id="KW-0233">DNA recombination</keyword>
<evidence type="ECO:0000313" key="2">
    <source>
        <dbReference type="EMBL" id="ORC90002.1"/>
    </source>
</evidence>
<keyword evidence="3" id="KW-1185">Reference proteome</keyword>
<sequence length="326" mass="37130">MHLRKLFSPIFAYHLNLKCCHVKGLGNPRGLPLFPSCPIRIFNFMLPLPYPNKVLNMFGFPEWIEFRELVRRMALNRNWKWSTICKVMALISGALLNLPLYSNQSKGIDISKDPSWRAATRAAHKFENREPTNPPAPVTYEQMKKAHAALERECPIAALYLMMMWCCAARAGDIATLLKKDVRVEQTTESDSLTDLTMTIRYGKGAHFRGPYPVATILPRKDASVLQQVLNDRLRKQRLFPDAKALRDRVLQALRNENVLSSLPSVRKGSARHMAAQGVPEEQIMRLTGHTRLETLQRYLGYGHQLTREAELARDSVAQALREPSS</sequence>
<evidence type="ECO:0000313" key="3">
    <source>
        <dbReference type="Proteomes" id="UP000192257"/>
    </source>
</evidence>
<dbReference type="Proteomes" id="UP000192257">
    <property type="component" value="Unassembled WGS sequence"/>
</dbReference>
<dbReference type="GO" id="GO:0006310">
    <property type="term" value="P:DNA recombination"/>
    <property type="evidence" value="ECO:0007669"/>
    <property type="project" value="UniProtKB-KW"/>
</dbReference>
<dbReference type="GeneID" id="39984541"/>
<dbReference type="SUPFAM" id="SSF56349">
    <property type="entry name" value="DNA breaking-rejoining enzymes"/>
    <property type="match status" value="1"/>
</dbReference>
<reference evidence="2 3" key="1">
    <citation type="submission" date="2017-03" db="EMBL/GenBank/DDBJ databases">
        <title>An alternative strategy for trypanosome survival in the mammalian bloodstream revealed through genome and transcriptome analysis of the ubiquitous bovine parasite Trypanosoma (Megatrypanum) theileri.</title>
        <authorList>
            <person name="Kelly S."/>
            <person name="Ivens A."/>
            <person name="Mott A."/>
            <person name="O'Neill E."/>
            <person name="Emms D."/>
            <person name="Macleod O."/>
            <person name="Voorheis P."/>
            <person name="Matthews J."/>
            <person name="Matthews K."/>
            <person name="Carrington M."/>
        </authorList>
    </citation>
    <scope>NUCLEOTIDE SEQUENCE [LARGE SCALE GENOMIC DNA]</scope>
    <source>
        <strain evidence="2">Edinburgh</strain>
    </source>
</reference>
<accession>A0A1X0NZ84</accession>
<dbReference type="Gene3D" id="1.10.443.10">
    <property type="entry name" value="Intergrase catalytic core"/>
    <property type="match status" value="1"/>
</dbReference>
<gene>
    <name evidence="2" type="ORF">TM35_000102700</name>
</gene>
<dbReference type="GO" id="GO:0003677">
    <property type="term" value="F:DNA binding"/>
    <property type="evidence" value="ECO:0007669"/>
    <property type="project" value="InterPro"/>
</dbReference>
<protein>
    <submittedName>
        <fullName evidence="2">TATE DNA Transposon</fullName>
    </submittedName>
</protein>
<dbReference type="InterPro" id="IPR013762">
    <property type="entry name" value="Integrase-like_cat_sf"/>
</dbReference>
<dbReference type="OrthoDB" id="278292at2759"/>
<organism evidence="2 3">
    <name type="scientific">Trypanosoma theileri</name>
    <dbReference type="NCBI Taxonomy" id="67003"/>
    <lineage>
        <taxon>Eukaryota</taxon>
        <taxon>Discoba</taxon>
        <taxon>Euglenozoa</taxon>
        <taxon>Kinetoplastea</taxon>
        <taxon>Metakinetoplastina</taxon>
        <taxon>Trypanosomatida</taxon>
        <taxon>Trypanosomatidae</taxon>
        <taxon>Trypanosoma</taxon>
    </lineage>
</organism>
<dbReference type="VEuPathDB" id="TriTrypDB:TM35_000102700"/>
<dbReference type="RefSeq" id="XP_028884068.1">
    <property type="nucleotide sequence ID" value="XM_029024761.1"/>
</dbReference>
<dbReference type="InterPro" id="IPR011010">
    <property type="entry name" value="DNA_brk_join_enz"/>
</dbReference>